<reference evidence="1" key="3">
    <citation type="submission" date="2023-05" db="EMBL/GenBank/DDBJ databases">
        <authorList>
            <person name="Smith C.H."/>
        </authorList>
    </citation>
    <scope>NUCLEOTIDE SEQUENCE</scope>
    <source>
        <strain evidence="1">CHS0354</strain>
        <tissue evidence="1">Mantle</tissue>
    </source>
</reference>
<evidence type="ECO:0000313" key="2">
    <source>
        <dbReference type="Proteomes" id="UP001195483"/>
    </source>
</evidence>
<comment type="caution">
    <text evidence="1">The sequence shown here is derived from an EMBL/GenBank/DDBJ whole genome shotgun (WGS) entry which is preliminary data.</text>
</comment>
<reference evidence="1" key="2">
    <citation type="journal article" date="2021" name="Genome Biol. Evol.">
        <title>Developing a high-quality reference genome for a parasitic bivalve with doubly uniparental inheritance (Bivalvia: Unionida).</title>
        <authorList>
            <person name="Smith C.H."/>
        </authorList>
    </citation>
    <scope>NUCLEOTIDE SEQUENCE</scope>
    <source>
        <strain evidence="1">CHS0354</strain>
        <tissue evidence="1">Mantle</tissue>
    </source>
</reference>
<reference evidence="1" key="1">
    <citation type="journal article" date="2021" name="Genome Biol. Evol.">
        <title>A High-Quality Reference Genome for a Parasitic Bivalve with Doubly Uniparental Inheritance (Bivalvia: Unionida).</title>
        <authorList>
            <person name="Smith C.H."/>
        </authorList>
    </citation>
    <scope>NUCLEOTIDE SEQUENCE</scope>
    <source>
        <strain evidence="1">CHS0354</strain>
    </source>
</reference>
<dbReference type="EMBL" id="JAEAOA010002159">
    <property type="protein sequence ID" value="KAK3602149.1"/>
    <property type="molecule type" value="Genomic_DNA"/>
</dbReference>
<name>A0AAE0T2F4_9BIVA</name>
<dbReference type="AlphaFoldDB" id="A0AAE0T2F4"/>
<sequence length="80" mass="9271">MYKYKTKPAWKLIETPTSHSCIKKSPNSNSSIFLGNVRRITPNQQYWGMPIVQVVAKRLKSLSRVSYNTAHYYISGEVMF</sequence>
<proteinExistence type="predicted"/>
<protein>
    <submittedName>
        <fullName evidence="1">Uncharacterized protein</fullName>
    </submittedName>
</protein>
<dbReference type="Proteomes" id="UP001195483">
    <property type="component" value="Unassembled WGS sequence"/>
</dbReference>
<evidence type="ECO:0000313" key="1">
    <source>
        <dbReference type="EMBL" id="KAK3602149.1"/>
    </source>
</evidence>
<keyword evidence="2" id="KW-1185">Reference proteome</keyword>
<organism evidence="1 2">
    <name type="scientific">Potamilus streckersoni</name>
    <dbReference type="NCBI Taxonomy" id="2493646"/>
    <lineage>
        <taxon>Eukaryota</taxon>
        <taxon>Metazoa</taxon>
        <taxon>Spiralia</taxon>
        <taxon>Lophotrochozoa</taxon>
        <taxon>Mollusca</taxon>
        <taxon>Bivalvia</taxon>
        <taxon>Autobranchia</taxon>
        <taxon>Heteroconchia</taxon>
        <taxon>Palaeoheterodonta</taxon>
        <taxon>Unionida</taxon>
        <taxon>Unionoidea</taxon>
        <taxon>Unionidae</taxon>
        <taxon>Ambleminae</taxon>
        <taxon>Lampsilini</taxon>
        <taxon>Potamilus</taxon>
    </lineage>
</organism>
<gene>
    <name evidence="1" type="ORF">CHS0354_036891</name>
</gene>
<accession>A0AAE0T2F4</accession>